<evidence type="ECO:0000313" key="1">
    <source>
        <dbReference type="EMBL" id="KAG5441344.1"/>
    </source>
</evidence>
<dbReference type="AlphaFoldDB" id="A0A419PCY3"/>
<proteinExistence type="predicted"/>
<dbReference type="OrthoDB" id="10520944at2759"/>
<organism evidence="1 2">
    <name type="scientific">Clonorchis sinensis</name>
    <name type="common">Chinese liver fluke</name>
    <dbReference type="NCBI Taxonomy" id="79923"/>
    <lineage>
        <taxon>Eukaryota</taxon>
        <taxon>Metazoa</taxon>
        <taxon>Spiralia</taxon>
        <taxon>Lophotrochozoa</taxon>
        <taxon>Platyhelminthes</taxon>
        <taxon>Trematoda</taxon>
        <taxon>Digenea</taxon>
        <taxon>Opisthorchiida</taxon>
        <taxon>Opisthorchiata</taxon>
        <taxon>Opisthorchiidae</taxon>
        <taxon>Clonorchis</taxon>
    </lineage>
</organism>
<gene>
    <name evidence="1" type="ORF">CSKR_103223</name>
</gene>
<name>A0A419PCY3_CLOSI</name>
<reference evidence="1 2" key="1">
    <citation type="journal article" date="2018" name="Biotechnol. Adv.">
        <title>Improved genomic resources and new bioinformatic workflow for the carcinogenic parasite Clonorchis sinensis: Biotechnological implications.</title>
        <authorList>
            <person name="Wang D."/>
            <person name="Korhonen P.K."/>
            <person name="Gasser R.B."/>
            <person name="Young N.D."/>
        </authorList>
    </citation>
    <scope>NUCLEOTIDE SEQUENCE [LARGE SCALE GENOMIC DNA]</scope>
    <source>
        <strain evidence="1">Cs-k2</strain>
    </source>
</reference>
<dbReference type="InParanoid" id="A0A419PCY3"/>
<comment type="caution">
    <text evidence="1">The sequence shown here is derived from an EMBL/GenBank/DDBJ whole genome shotgun (WGS) entry which is preliminary data.</text>
</comment>
<dbReference type="EMBL" id="NIRI02000077">
    <property type="protein sequence ID" value="KAG5441344.1"/>
    <property type="molecule type" value="Genomic_DNA"/>
</dbReference>
<sequence>MATREPEHELYRKLLNFVGSTETQRWLNSNPKLSRLAGETRWKEDDMGSQAFGPFKDHVVVAHRPGGVDNSQPSHPNRALPKFKAWEDEGARLRTTGDGRCTRATGGVAGIRTHHGATQQGNPPCRAYPFTTRVFHPSCMLPDLQGGTNIQAVINAVCALLHTPATNF</sequence>
<protein>
    <submittedName>
        <fullName evidence="1">Uncharacterized protein</fullName>
    </submittedName>
</protein>
<evidence type="ECO:0000313" key="2">
    <source>
        <dbReference type="Proteomes" id="UP000286415"/>
    </source>
</evidence>
<keyword evidence="2" id="KW-1185">Reference proteome</keyword>
<dbReference type="Proteomes" id="UP000286415">
    <property type="component" value="Unassembled WGS sequence"/>
</dbReference>
<reference evidence="1 2" key="2">
    <citation type="journal article" date="2021" name="Genomics">
        <title>High-quality reference genome for Clonorchis sinensis.</title>
        <authorList>
            <person name="Young N.D."/>
            <person name="Stroehlein A.J."/>
            <person name="Kinkar L."/>
            <person name="Wang T."/>
            <person name="Sohn W.M."/>
            <person name="Chang B.C.H."/>
            <person name="Kaur P."/>
            <person name="Weisz D."/>
            <person name="Dudchenko O."/>
            <person name="Aiden E.L."/>
            <person name="Korhonen P.K."/>
            <person name="Gasser R.B."/>
        </authorList>
    </citation>
    <scope>NUCLEOTIDE SEQUENCE [LARGE SCALE GENOMIC DNA]</scope>
    <source>
        <strain evidence="1">Cs-k2</strain>
    </source>
</reference>
<accession>A0A419PCY3</accession>